<dbReference type="InterPro" id="IPR012289">
    <property type="entry name" value="Lytic_TGlycosylase_superhlx_L"/>
</dbReference>
<dbReference type="PANTHER" id="PTHR37423">
    <property type="entry name" value="SOLUBLE LYTIC MUREIN TRANSGLYCOSYLASE-RELATED"/>
    <property type="match status" value="1"/>
</dbReference>
<dbReference type="InterPro" id="IPR037061">
    <property type="entry name" value="Lytic_TGlycoase_superhlx_L_sf"/>
</dbReference>
<keyword evidence="2" id="KW-0732">Signal</keyword>
<evidence type="ECO:0000256" key="1">
    <source>
        <dbReference type="ARBA" id="ARBA00007734"/>
    </source>
</evidence>
<dbReference type="InterPro" id="IPR008939">
    <property type="entry name" value="Lytic_TGlycosylase_superhlx_U"/>
</dbReference>
<sequence>MEVEVKQAGYIRRTGGWLVMLCLVVAGLADAAPLLPQDGKDAQREAFVSLEKAIHTTPTSKFPQLNSQFEALEGYPLYPYLVRQRLLRQLNIRQRNEVEQFLSAYDGDPFVYSFRRRWLQYLAEKGHKEAFLASYRDNMGAAITCQYLEYQLEEATNPVYWLSKVDDIWLSGQSQPNECDDLFARWREQGLMTDEKLLTRIRKAATGGNVRLVPYLQKRLADENYYLADLWEQVRRAPRTALKKSRFPLTNKAEEARILAYALERLAWQSADDAVKGYFLWQPKGVFNADQLTDIHRAIALSMAIDNHPDAREWLMKADAPGADEDVKRWHVAYLLRQQQWQQVLTVIGNAPDSRQDEDNFQYWRARSFDALGMPQQASYFYETLAGERSFYGFLASAKLAKKPSLMHRPTPRDPNAIAEIRNQPAAKRAYEFLQLGRLIDARREWRHLLLNLDSSRVKDAAILASEWGWYDQAIVSFARSGYWDDVERRFPLAYEPEFSSVGKTYNVPRAFAMAIARRESSFMSDAVSPAGATGLMQLMPGTAQYIAEQRVNRKTLFEPDKNLDFGVQYLRYLMDKLDDNPVLVSASYNAGWRRVLKWLPEKQALPTDIWIENIPYRETRHYVKAVLAYRYIYEQQLGEPSELFNELATRPIPAATSIVESQSTGQLQLAPQ</sequence>
<keyword evidence="6" id="KW-1185">Reference proteome</keyword>
<feature type="domain" description="Lytic transglycosylase superhelical linker" evidence="4">
    <location>
        <begin position="421"/>
        <end position="487"/>
    </location>
</feature>
<dbReference type="PANTHER" id="PTHR37423:SF5">
    <property type="entry name" value="SOLUBLE LYTIC MUREIN TRANSGLYCOSYLASE"/>
    <property type="match status" value="1"/>
</dbReference>
<feature type="domain" description="Transglycosylase SLT" evidence="3">
    <location>
        <begin position="503"/>
        <end position="610"/>
    </location>
</feature>
<comment type="caution">
    <text evidence="5">The sequence shown here is derived from an EMBL/GenBank/DDBJ whole genome shotgun (WGS) entry which is preliminary data.</text>
</comment>
<dbReference type="Gene3D" id="1.10.1240.20">
    <property type="entry name" value="Lytic transglycosylase, superhelical linker domain"/>
    <property type="match status" value="1"/>
</dbReference>
<dbReference type="Gene3D" id="1.10.530.10">
    <property type="match status" value="1"/>
</dbReference>
<dbReference type="Pfam" id="PF14718">
    <property type="entry name" value="SLT_L"/>
    <property type="match status" value="1"/>
</dbReference>
<dbReference type="InterPro" id="IPR023346">
    <property type="entry name" value="Lysozyme-like_dom_sf"/>
</dbReference>
<evidence type="ECO:0000313" key="5">
    <source>
        <dbReference type="EMBL" id="MCU7552978.1"/>
    </source>
</evidence>
<dbReference type="SUPFAM" id="SSF53955">
    <property type="entry name" value="Lysozyme-like"/>
    <property type="match status" value="1"/>
</dbReference>
<dbReference type="RefSeq" id="WP_262991674.1">
    <property type="nucleotide sequence ID" value="NZ_JAOTJC010000002.1"/>
</dbReference>
<name>A0ABT2VIL5_9ALTE</name>
<dbReference type="CDD" id="cd13401">
    <property type="entry name" value="Slt70-like"/>
    <property type="match status" value="1"/>
</dbReference>
<dbReference type="Pfam" id="PF01464">
    <property type="entry name" value="SLT"/>
    <property type="match status" value="1"/>
</dbReference>
<gene>
    <name evidence="5" type="ORF">OCL06_00030</name>
</gene>
<comment type="similarity">
    <text evidence="1">Belongs to the transglycosylase Slt family.</text>
</comment>
<protein>
    <submittedName>
        <fullName evidence="5">Transglycosylase SLT domain-containing protein</fullName>
    </submittedName>
</protein>
<evidence type="ECO:0000259" key="4">
    <source>
        <dbReference type="Pfam" id="PF14718"/>
    </source>
</evidence>
<dbReference type="SUPFAM" id="SSF48435">
    <property type="entry name" value="Bacterial muramidases"/>
    <property type="match status" value="1"/>
</dbReference>
<dbReference type="InterPro" id="IPR008258">
    <property type="entry name" value="Transglycosylase_SLT_dom_1"/>
</dbReference>
<proteinExistence type="inferred from homology"/>
<dbReference type="EMBL" id="JAOTJC010000002">
    <property type="protein sequence ID" value="MCU7552978.1"/>
    <property type="molecule type" value="Genomic_DNA"/>
</dbReference>
<dbReference type="Proteomes" id="UP001209257">
    <property type="component" value="Unassembled WGS sequence"/>
</dbReference>
<evidence type="ECO:0000256" key="2">
    <source>
        <dbReference type="ARBA" id="ARBA00022729"/>
    </source>
</evidence>
<accession>A0ABT2VIL5</accession>
<dbReference type="Gene3D" id="1.25.20.10">
    <property type="entry name" value="Bacterial muramidases"/>
    <property type="match status" value="1"/>
</dbReference>
<reference evidence="6" key="1">
    <citation type="submission" date="2023-07" db="EMBL/GenBank/DDBJ databases">
        <title>Study on multiphase classification of strain Alteromonas salexigens isolated from the Yellow Sea.</title>
        <authorList>
            <person name="Sun L."/>
        </authorList>
    </citation>
    <scope>NUCLEOTIDE SEQUENCE [LARGE SCALE GENOMIC DNA]</scope>
    <source>
        <strain evidence="6">ASW11-19</strain>
    </source>
</reference>
<evidence type="ECO:0000259" key="3">
    <source>
        <dbReference type="Pfam" id="PF01464"/>
    </source>
</evidence>
<evidence type="ECO:0000313" key="6">
    <source>
        <dbReference type="Proteomes" id="UP001209257"/>
    </source>
</evidence>
<organism evidence="5 6">
    <name type="scientific">Alteromonas salexigens</name>
    <dbReference type="NCBI Taxonomy" id="2982530"/>
    <lineage>
        <taxon>Bacteria</taxon>
        <taxon>Pseudomonadati</taxon>
        <taxon>Pseudomonadota</taxon>
        <taxon>Gammaproteobacteria</taxon>
        <taxon>Alteromonadales</taxon>
        <taxon>Alteromonadaceae</taxon>
        <taxon>Alteromonas/Salinimonas group</taxon>
        <taxon>Alteromonas</taxon>
    </lineage>
</organism>